<dbReference type="OrthoDB" id="3422944at2"/>
<protein>
    <submittedName>
        <fullName evidence="2">Nucleotidyltransferase domain protein</fullName>
    </submittedName>
</protein>
<reference evidence="2 3" key="1">
    <citation type="submission" date="2017-02" db="EMBL/GenBank/DDBJ databases">
        <authorList>
            <person name="Peterson S.W."/>
        </authorList>
    </citation>
    <scope>NUCLEOTIDE SEQUENCE [LARGE SCALE GENOMIC DNA]</scope>
    <source>
        <strain evidence="2 3">CECT 9027</strain>
    </source>
</reference>
<keyword evidence="2" id="KW-0808">Transferase</keyword>
<gene>
    <name evidence="2" type="ORF">VPAL9027_01774</name>
</gene>
<dbReference type="STRING" id="1918946.VPAL9027_01774"/>
<dbReference type="Gene3D" id="3.30.460.10">
    <property type="entry name" value="Beta Polymerase, domain 2"/>
    <property type="match status" value="1"/>
</dbReference>
<evidence type="ECO:0000313" key="2">
    <source>
        <dbReference type="EMBL" id="SJL83795.1"/>
    </source>
</evidence>
<dbReference type="InterPro" id="IPR002934">
    <property type="entry name" value="Polymerase_NTP_transf_dom"/>
</dbReference>
<evidence type="ECO:0000259" key="1">
    <source>
        <dbReference type="Pfam" id="PF01909"/>
    </source>
</evidence>
<evidence type="ECO:0000313" key="3">
    <source>
        <dbReference type="Proteomes" id="UP000189475"/>
    </source>
</evidence>
<accession>A0A1R4B4G3</accession>
<dbReference type="InterPro" id="IPR043519">
    <property type="entry name" value="NT_sf"/>
</dbReference>
<name>A0A1R4B4G3_9VIBR</name>
<dbReference type="RefSeq" id="WP_077314210.1">
    <property type="nucleotide sequence ID" value="NZ_AP024888.1"/>
</dbReference>
<proteinExistence type="predicted"/>
<dbReference type="GO" id="GO:0016779">
    <property type="term" value="F:nucleotidyltransferase activity"/>
    <property type="evidence" value="ECO:0007669"/>
    <property type="project" value="InterPro"/>
</dbReference>
<keyword evidence="3" id="KW-1185">Reference proteome</keyword>
<dbReference type="SUPFAM" id="SSF81301">
    <property type="entry name" value="Nucleotidyltransferase"/>
    <property type="match status" value="1"/>
</dbReference>
<sequence length="261" mass="29537">MHQCRRGLDKHGFIDNVCSVNSIQREFKMVVDQVVSQLVQRLPKQVDSIYLYGSVARGEAVIGCSDLDLSILLNTPLTAHHQQVFNEISASIPQTYSEISKLDIDPGYLYDVLKPREVYHWHFWLKHCCCCIWGKDHSVHFPRHKPSLAIAQAINGDLCNYLLKMQPEFAIMSDINVAKIIGKKLLRSAYYYVAEQDGSWYINLAQCAAVAKVYYPNHKADLDLAYQYAVGELTSKSGAIELFQRLSAEILAPQKVNNSVS</sequence>
<dbReference type="Pfam" id="PF01909">
    <property type="entry name" value="NTP_transf_2"/>
    <property type="match status" value="1"/>
</dbReference>
<dbReference type="AlphaFoldDB" id="A0A1R4B4G3"/>
<organism evidence="2 3">
    <name type="scientific">Vibrio palustris</name>
    <dbReference type="NCBI Taxonomy" id="1918946"/>
    <lineage>
        <taxon>Bacteria</taxon>
        <taxon>Pseudomonadati</taxon>
        <taxon>Pseudomonadota</taxon>
        <taxon>Gammaproteobacteria</taxon>
        <taxon>Vibrionales</taxon>
        <taxon>Vibrionaceae</taxon>
        <taxon>Vibrio</taxon>
    </lineage>
</organism>
<dbReference type="CDD" id="cd05403">
    <property type="entry name" value="NT_KNTase_like"/>
    <property type="match status" value="1"/>
</dbReference>
<dbReference type="EMBL" id="FUFT01000005">
    <property type="protein sequence ID" value="SJL83795.1"/>
    <property type="molecule type" value="Genomic_DNA"/>
</dbReference>
<feature type="domain" description="Polymerase nucleotidyl transferase" evidence="1">
    <location>
        <begin position="35"/>
        <end position="104"/>
    </location>
</feature>
<dbReference type="Proteomes" id="UP000189475">
    <property type="component" value="Unassembled WGS sequence"/>
</dbReference>